<feature type="compositionally biased region" description="Basic and acidic residues" evidence="1">
    <location>
        <begin position="312"/>
        <end position="347"/>
    </location>
</feature>
<feature type="compositionally biased region" description="Polar residues" evidence="1">
    <location>
        <begin position="429"/>
        <end position="441"/>
    </location>
</feature>
<dbReference type="AlphaFoldDB" id="A0A9P5XKA8"/>
<accession>A0A9P5XKA8</accession>
<feature type="compositionally biased region" description="Polar residues" evidence="1">
    <location>
        <begin position="116"/>
        <end position="131"/>
    </location>
</feature>
<feature type="compositionally biased region" description="Polar residues" evidence="1">
    <location>
        <begin position="164"/>
        <end position="179"/>
    </location>
</feature>
<evidence type="ECO:0000313" key="3">
    <source>
        <dbReference type="Proteomes" id="UP000807342"/>
    </source>
</evidence>
<feature type="compositionally biased region" description="Basic and acidic residues" evidence="1">
    <location>
        <begin position="404"/>
        <end position="413"/>
    </location>
</feature>
<feature type="compositionally biased region" description="Low complexity" evidence="1">
    <location>
        <begin position="358"/>
        <end position="370"/>
    </location>
</feature>
<name>A0A9P5XKA8_9AGAR</name>
<feature type="region of interest" description="Disordered" evidence="1">
    <location>
        <begin position="101"/>
        <end position="446"/>
    </location>
</feature>
<keyword evidence="3" id="KW-1185">Reference proteome</keyword>
<proteinExistence type="predicted"/>
<feature type="compositionally biased region" description="Basic and acidic residues" evidence="1">
    <location>
        <begin position="559"/>
        <end position="568"/>
    </location>
</feature>
<gene>
    <name evidence="2" type="ORF">P691DRAFT_287062</name>
</gene>
<evidence type="ECO:0000256" key="1">
    <source>
        <dbReference type="SAM" id="MobiDB-lite"/>
    </source>
</evidence>
<feature type="compositionally biased region" description="Low complexity" evidence="1">
    <location>
        <begin position="245"/>
        <end position="277"/>
    </location>
</feature>
<evidence type="ECO:0000313" key="2">
    <source>
        <dbReference type="EMBL" id="KAF9451977.1"/>
    </source>
</evidence>
<dbReference type="OrthoDB" id="3357439at2759"/>
<feature type="region of interest" description="Disordered" evidence="1">
    <location>
        <begin position="556"/>
        <end position="577"/>
    </location>
</feature>
<sequence>MEAGSKRKRDLECPRITYHTPERTFDRLFREDSLAQLKQVARKKLGLQADAVIDLSQIRGDTCIDLEDEDDFDAFYNAVHSSSTASIRVTIRDGAIAKNAKNKETPEKKRRRLVDVSQSSAAGTLLTSTPGPVSRKRAVSIAQSGANKTSEVQTAEPPAKRTKTTSTPSSEQPADSAQQLARFIDTPAPPPPAEFSKQGDTSDKAKATPNTAPGPPLTVAASISTSSPTAPVTNKGKPTPKAAPKLASKVVASSLASSSTTPVLTPGAPIPTATPGADVNKSAKPVSEQAADVSTVQEHLSGLQDGALEAQGKAREKEKEVKVKVTREKKPKNKSKDKPKGIEDGKGKLPPAETVEGPATSETSETAAPTVQPPQAKETISSAPAGQKDTKSKSKKAKSITSKDPLEVGAADKPKKKAKSKVRESSSAVNSETNDAVTADSQAEASNISAISRSIIEKYLTPSSPSSVVDAEDVAVQLASAIQASHGTTVKVTALPRPTCPYCGKSLTHDRSHCPLIRAKLPETIERRIAELKKDTSADPEGVRAKAIDVLKLAVQRKRGGETKKEKGSTVNSNVNS</sequence>
<comment type="caution">
    <text evidence="2">The sequence shown here is derived from an EMBL/GenBank/DDBJ whole genome shotgun (WGS) entry which is preliminary data.</text>
</comment>
<dbReference type="Proteomes" id="UP000807342">
    <property type="component" value="Unassembled WGS sequence"/>
</dbReference>
<feature type="compositionally biased region" description="Low complexity" evidence="1">
    <location>
        <begin position="218"/>
        <end position="233"/>
    </location>
</feature>
<protein>
    <submittedName>
        <fullName evidence="2">Uncharacterized protein</fullName>
    </submittedName>
</protein>
<organism evidence="2 3">
    <name type="scientific">Macrolepiota fuliginosa MF-IS2</name>
    <dbReference type="NCBI Taxonomy" id="1400762"/>
    <lineage>
        <taxon>Eukaryota</taxon>
        <taxon>Fungi</taxon>
        <taxon>Dikarya</taxon>
        <taxon>Basidiomycota</taxon>
        <taxon>Agaricomycotina</taxon>
        <taxon>Agaricomycetes</taxon>
        <taxon>Agaricomycetidae</taxon>
        <taxon>Agaricales</taxon>
        <taxon>Agaricineae</taxon>
        <taxon>Agaricaceae</taxon>
        <taxon>Macrolepiota</taxon>
    </lineage>
</organism>
<feature type="compositionally biased region" description="Polar residues" evidence="1">
    <location>
        <begin position="141"/>
        <end position="153"/>
    </location>
</feature>
<reference evidence="2" key="1">
    <citation type="submission" date="2020-11" db="EMBL/GenBank/DDBJ databases">
        <authorList>
            <consortium name="DOE Joint Genome Institute"/>
            <person name="Ahrendt S."/>
            <person name="Riley R."/>
            <person name="Andreopoulos W."/>
            <person name="Labutti K."/>
            <person name="Pangilinan J."/>
            <person name="Ruiz-Duenas F.J."/>
            <person name="Barrasa J.M."/>
            <person name="Sanchez-Garcia M."/>
            <person name="Camarero S."/>
            <person name="Miyauchi S."/>
            <person name="Serrano A."/>
            <person name="Linde D."/>
            <person name="Babiker R."/>
            <person name="Drula E."/>
            <person name="Ayuso-Fernandez I."/>
            <person name="Pacheco R."/>
            <person name="Padilla G."/>
            <person name="Ferreira P."/>
            <person name="Barriuso J."/>
            <person name="Kellner H."/>
            <person name="Castanera R."/>
            <person name="Alfaro M."/>
            <person name="Ramirez L."/>
            <person name="Pisabarro A.G."/>
            <person name="Kuo A."/>
            <person name="Tritt A."/>
            <person name="Lipzen A."/>
            <person name="He G."/>
            <person name="Yan M."/>
            <person name="Ng V."/>
            <person name="Cullen D."/>
            <person name="Martin F."/>
            <person name="Rosso M.-N."/>
            <person name="Henrissat B."/>
            <person name="Hibbett D."/>
            <person name="Martinez A.T."/>
            <person name="Grigoriev I.V."/>
        </authorList>
    </citation>
    <scope>NUCLEOTIDE SEQUENCE</scope>
    <source>
        <strain evidence="2">MF-IS2</strain>
    </source>
</reference>
<dbReference type="EMBL" id="MU151077">
    <property type="protein sequence ID" value="KAF9451977.1"/>
    <property type="molecule type" value="Genomic_DNA"/>
</dbReference>